<dbReference type="GO" id="GO:0005737">
    <property type="term" value="C:cytoplasm"/>
    <property type="evidence" value="ECO:0007669"/>
    <property type="project" value="TreeGrafter"/>
</dbReference>
<proteinExistence type="inferred from homology"/>
<dbReference type="InterPro" id="IPR017741">
    <property type="entry name" value="FAD-dependent_OxRdtase_HpnW"/>
</dbReference>
<dbReference type="Pfam" id="PF01266">
    <property type="entry name" value="DAO"/>
    <property type="match status" value="2"/>
</dbReference>
<dbReference type="RefSeq" id="WP_093605486.1">
    <property type="nucleotide sequence ID" value="NZ_FOYL01000016.1"/>
</dbReference>
<gene>
    <name evidence="6" type="ORF">SAMN04488564_116169</name>
</gene>
<dbReference type="InterPro" id="IPR036188">
    <property type="entry name" value="FAD/NAD-bd_sf"/>
</dbReference>
<dbReference type="PANTHER" id="PTHR13847">
    <property type="entry name" value="SARCOSINE DEHYDROGENASE-RELATED"/>
    <property type="match status" value="1"/>
</dbReference>
<dbReference type="InterPro" id="IPR006076">
    <property type="entry name" value="FAD-dep_OxRdtase"/>
</dbReference>
<evidence type="ECO:0000256" key="2">
    <source>
        <dbReference type="ARBA" id="ARBA00009410"/>
    </source>
</evidence>
<comment type="similarity">
    <text evidence="2">Belongs to the DadA oxidoreductase family.</text>
</comment>
<dbReference type="GO" id="GO:0016491">
    <property type="term" value="F:oxidoreductase activity"/>
    <property type="evidence" value="ECO:0007669"/>
    <property type="project" value="UniProtKB-KW"/>
</dbReference>
<evidence type="ECO:0000256" key="3">
    <source>
        <dbReference type="ARBA" id="ARBA00022630"/>
    </source>
</evidence>
<organism evidence="6 7">
    <name type="scientific">Lentzea waywayandensis</name>
    <dbReference type="NCBI Taxonomy" id="84724"/>
    <lineage>
        <taxon>Bacteria</taxon>
        <taxon>Bacillati</taxon>
        <taxon>Actinomycetota</taxon>
        <taxon>Actinomycetes</taxon>
        <taxon>Pseudonocardiales</taxon>
        <taxon>Pseudonocardiaceae</taxon>
        <taxon>Lentzea</taxon>
    </lineage>
</organism>
<feature type="domain" description="FAD dependent oxidoreductase" evidence="5">
    <location>
        <begin position="161"/>
        <end position="392"/>
    </location>
</feature>
<evidence type="ECO:0000256" key="1">
    <source>
        <dbReference type="ARBA" id="ARBA00001974"/>
    </source>
</evidence>
<accession>A0A1I6FGJ3</accession>
<name>A0A1I6FGJ3_9PSEU</name>
<protein>
    <submittedName>
        <fullName evidence="6">FAD dependent oxidoreductase TIGR03364</fullName>
    </submittedName>
</protein>
<dbReference type="AlphaFoldDB" id="A0A1I6FGJ3"/>
<keyword evidence="3" id="KW-0285">Flavoprotein</keyword>
<dbReference type="PANTHER" id="PTHR13847:SF286">
    <property type="entry name" value="D-AMINO ACID DEHYDROGENASE"/>
    <property type="match status" value="1"/>
</dbReference>
<keyword evidence="7" id="KW-1185">Reference proteome</keyword>
<dbReference type="Proteomes" id="UP000198583">
    <property type="component" value="Unassembled WGS sequence"/>
</dbReference>
<dbReference type="Gene3D" id="3.30.9.10">
    <property type="entry name" value="D-Amino Acid Oxidase, subunit A, domain 2"/>
    <property type="match status" value="2"/>
</dbReference>
<dbReference type="EMBL" id="FOYL01000016">
    <property type="protein sequence ID" value="SFR29061.1"/>
    <property type="molecule type" value="Genomic_DNA"/>
</dbReference>
<evidence type="ECO:0000313" key="6">
    <source>
        <dbReference type="EMBL" id="SFR29061.1"/>
    </source>
</evidence>
<feature type="domain" description="FAD dependent oxidoreductase" evidence="5">
    <location>
        <begin position="5"/>
        <end position="105"/>
    </location>
</feature>
<dbReference type="Gene3D" id="3.50.50.60">
    <property type="entry name" value="FAD/NAD(P)-binding domain"/>
    <property type="match status" value="2"/>
</dbReference>
<dbReference type="SUPFAM" id="SSF51905">
    <property type="entry name" value="FAD/NAD(P)-binding domain"/>
    <property type="match status" value="1"/>
</dbReference>
<comment type="cofactor">
    <cofactor evidence="1">
        <name>FAD</name>
        <dbReference type="ChEBI" id="CHEBI:57692"/>
    </cofactor>
</comment>
<sequence>MTSVDLVVVGAGIVGLAHAWHAVQRGLSVAVVERDEHAAGASVRNFGHGCFTAQDGVAFEYAMTAREQWLKLSREAGFWLRESGTVVVARHDDELEVLHEFAEVRDVELLNNPTTGSFNNPRVGSFNSPRVGSLNNPSTGSFNNSSVGLFNDPRVGSLNNPSILGAALLPLDIRVNPREAVHAIAALLAERGVTFHWSTNVLTVEPGLVRTSRGELRCRAAVVAVGHDVDRFFPGIAEEREIQRCQLRMLRVAHGGVIDPAVLTGFSMLRYEAFARCPSTEKVRERLTNDHPELVEAGLNLMFTQLPDGSLTIGDTHHYSRTVDPYRSEDLDDLVLTETARLLGVPSLHVLERWRGIYASAPEPFLTATPAPLTRAVSVTSGIGMTTALGLAPAVLDDLLQEM</sequence>
<dbReference type="NCBIfam" id="TIGR03364">
    <property type="entry name" value="HpnW_proposed"/>
    <property type="match status" value="1"/>
</dbReference>
<dbReference type="STRING" id="84724.SAMN04488564_116169"/>
<keyword evidence="4" id="KW-0560">Oxidoreductase</keyword>
<evidence type="ECO:0000259" key="5">
    <source>
        <dbReference type="Pfam" id="PF01266"/>
    </source>
</evidence>
<evidence type="ECO:0000256" key="4">
    <source>
        <dbReference type="ARBA" id="ARBA00023002"/>
    </source>
</evidence>
<reference evidence="7" key="1">
    <citation type="submission" date="2016-10" db="EMBL/GenBank/DDBJ databases">
        <authorList>
            <person name="Varghese N."/>
            <person name="Submissions S."/>
        </authorList>
    </citation>
    <scope>NUCLEOTIDE SEQUENCE [LARGE SCALE GENOMIC DNA]</scope>
    <source>
        <strain evidence="7">DSM 44232</strain>
    </source>
</reference>
<dbReference type="OrthoDB" id="9799943at2"/>
<evidence type="ECO:0000313" key="7">
    <source>
        <dbReference type="Proteomes" id="UP000198583"/>
    </source>
</evidence>